<evidence type="ECO:0008006" key="3">
    <source>
        <dbReference type="Google" id="ProtNLM"/>
    </source>
</evidence>
<accession>A0A2U1K127</accession>
<evidence type="ECO:0000313" key="2">
    <source>
        <dbReference type="Proteomes" id="UP000245618"/>
    </source>
</evidence>
<comment type="caution">
    <text evidence="1">The sequence shown here is derived from an EMBL/GenBank/DDBJ whole genome shotgun (WGS) entry which is preliminary data.</text>
</comment>
<dbReference type="Gene3D" id="2.40.160.130">
    <property type="entry name" value="Capsule assembly protein Wzi"/>
    <property type="match status" value="1"/>
</dbReference>
<proteinExistence type="predicted"/>
<dbReference type="InterPro" id="IPR026950">
    <property type="entry name" value="Caps_assemb_Wzi"/>
</dbReference>
<dbReference type="RefSeq" id="WP_116760585.1">
    <property type="nucleotide sequence ID" value="NZ_QCZH01000002.1"/>
</dbReference>
<dbReference type="EMBL" id="QCZH01000002">
    <property type="protein sequence ID" value="PWA10879.1"/>
    <property type="molecule type" value="Genomic_DNA"/>
</dbReference>
<evidence type="ECO:0000313" key="1">
    <source>
        <dbReference type="EMBL" id="PWA10879.1"/>
    </source>
</evidence>
<reference evidence="1 2" key="1">
    <citation type="submission" date="2018-04" db="EMBL/GenBank/DDBJ databases">
        <title>Flavobacterium sp. nov., isolated from glacier ice.</title>
        <authorList>
            <person name="Liu Q."/>
            <person name="Xin Y.-H."/>
        </authorList>
    </citation>
    <scope>NUCLEOTIDE SEQUENCE [LARGE SCALE GENOMIC DNA]</scope>
    <source>
        <strain evidence="1 2">LB2P30</strain>
    </source>
</reference>
<gene>
    <name evidence="1" type="ORF">DB891_03365</name>
</gene>
<protein>
    <recommendedName>
        <fullName evidence="3">Capsule assembly Wzi family protein</fullName>
    </recommendedName>
</protein>
<name>A0A2U1K127_9FLAO</name>
<dbReference type="Proteomes" id="UP000245618">
    <property type="component" value="Unassembled WGS sequence"/>
</dbReference>
<dbReference type="OrthoDB" id="1293009at2"/>
<sequence>MNVQFRIIIFLLISNTLLAQNIPVGSIDMTETRLRNEQLLGRRDSLTSFTLRPLSQSLLTGLQTNSNSDSKNKFLLKALPIRLTGQYNTLAPSGWNDGAMIPDKGYQTLISAGFFAQHGILSVQLKPEYIYAANPDFEIFPLTETSSARLNYVNYLNHTDLPSPYGDQSYNNLNWGQSNITIAINKFSIGLSTENMWWGPGTRNSLVMSNTAPGFLHFTLNTKQPIKTFLGSFEGQIISGKLEGSGKSSPKSQFIIDGIDNEITKTNDWRYINGLSINYQPKWIPGLFLGLNRVIQVYHEDLGHTFSDYFPIISPFQKKNTDGEDAKNRDQLASLFFRWVMKESKFEFYGESGWNDHSQDLTDLFQSPEHSRAYLFGFNKLFMLNKNKNKYLKVNFETTHLEQSADRIVRPAGAWYMHGSVLHGYTHKGEVLGAGIGPGSNLQTLDFSVWEKDKVWGVQVERYAHNMDFYYDAYTDYNHKWVDLALNTYAYRKYGNLGIQAKINTSLMGNYQYQYNNNLINMQFQLSLEYYF</sequence>
<dbReference type="Pfam" id="PF14052">
    <property type="entry name" value="Caps_assemb_Wzi"/>
    <property type="match status" value="1"/>
</dbReference>
<dbReference type="InterPro" id="IPR038636">
    <property type="entry name" value="Wzi_sf"/>
</dbReference>
<dbReference type="AlphaFoldDB" id="A0A2U1K127"/>
<organism evidence="1 2">
    <name type="scientific">Flavobacterium laiguense</name>
    <dbReference type="NCBI Taxonomy" id="2169409"/>
    <lineage>
        <taxon>Bacteria</taxon>
        <taxon>Pseudomonadati</taxon>
        <taxon>Bacteroidota</taxon>
        <taxon>Flavobacteriia</taxon>
        <taxon>Flavobacteriales</taxon>
        <taxon>Flavobacteriaceae</taxon>
        <taxon>Flavobacterium</taxon>
    </lineage>
</organism>
<keyword evidence="2" id="KW-1185">Reference proteome</keyword>